<evidence type="ECO:0000256" key="5">
    <source>
        <dbReference type="ARBA" id="ARBA00022519"/>
    </source>
</evidence>
<keyword evidence="9" id="KW-0472">Membrane</keyword>
<evidence type="ECO:0000256" key="6">
    <source>
        <dbReference type="ARBA" id="ARBA00022692"/>
    </source>
</evidence>
<reference evidence="13" key="1">
    <citation type="journal article" date="2019" name="Int. J. Syst. Evol. Microbiol.">
        <title>The Global Catalogue of Microorganisms (GCM) 10K type strain sequencing project: providing services to taxonomists for standard genome sequencing and annotation.</title>
        <authorList>
            <consortium name="The Broad Institute Genomics Platform"/>
            <consortium name="The Broad Institute Genome Sequencing Center for Infectious Disease"/>
            <person name="Wu L."/>
            <person name="Ma J."/>
        </authorList>
    </citation>
    <scope>NUCLEOTIDE SEQUENCE [LARGE SCALE GENOMIC DNA]</scope>
    <source>
        <strain evidence="13">JCM 17924</strain>
    </source>
</reference>
<organism evidence="12 13">
    <name type="scientific">Hymenobacter koreensis</name>
    <dbReference type="NCBI Taxonomy" id="1084523"/>
    <lineage>
        <taxon>Bacteria</taxon>
        <taxon>Pseudomonadati</taxon>
        <taxon>Bacteroidota</taxon>
        <taxon>Cytophagia</taxon>
        <taxon>Cytophagales</taxon>
        <taxon>Hymenobacteraceae</taxon>
        <taxon>Hymenobacter</taxon>
    </lineage>
</organism>
<comment type="similarity">
    <text evidence="2">Belongs to the TonB family.</text>
</comment>
<name>A0ABP8IVW9_9BACT</name>
<dbReference type="InterPro" id="IPR006260">
    <property type="entry name" value="TonB/TolA_C"/>
</dbReference>
<feature type="domain" description="TonB C-terminal" evidence="11">
    <location>
        <begin position="213"/>
        <end position="309"/>
    </location>
</feature>
<dbReference type="SUPFAM" id="SSF82185">
    <property type="entry name" value="Histone H3 K4-specific methyltransferase SET7/9 N-terminal domain"/>
    <property type="match status" value="1"/>
</dbReference>
<comment type="subcellular location">
    <subcellularLocation>
        <location evidence="1">Cell inner membrane</location>
        <topology evidence="1">Single-pass membrane protein</topology>
        <orientation evidence="1">Periplasmic side</orientation>
    </subcellularLocation>
</comment>
<evidence type="ECO:0000256" key="3">
    <source>
        <dbReference type="ARBA" id="ARBA00022448"/>
    </source>
</evidence>
<keyword evidence="10" id="KW-0732">Signal</keyword>
<evidence type="ECO:0000256" key="1">
    <source>
        <dbReference type="ARBA" id="ARBA00004383"/>
    </source>
</evidence>
<evidence type="ECO:0000256" key="10">
    <source>
        <dbReference type="SAM" id="SignalP"/>
    </source>
</evidence>
<evidence type="ECO:0000313" key="13">
    <source>
        <dbReference type="Proteomes" id="UP001500454"/>
    </source>
</evidence>
<keyword evidence="4" id="KW-1003">Cell membrane</keyword>
<dbReference type="PANTHER" id="PTHR33446">
    <property type="entry name" value="PROTEIN TONB-RELATED"/>
    <property type="match status" value="1"/>
</dbReference>
<keyword evidence="3" id="KW-0813">Transport</keyword>
<dbReference type="InterPro" id="IPR037682">
    <property type="entry name" value="TonB_C"/>
</dbReference>
<feature type="chain" id="PRO_5045277761" description="TonB C-terminal domain-containing protein" evidence="10">
    <location>
        <begin position="30"/>
        <end position="324"/>
    </location>
</feature>
<keyword evidence="8" id="KW-1133">Transmembrane helix</keyword>
<dbReference type="PROSITE" id="PS52015">
    <property type="entry name" value="TONB_CTD"/>
    <property type="match status" value="1"/>
</dbReference>
<evidence type="ECO:0000256" key="4">
    <source>
        <dbReference type="ARBA" id="ARBA00022475"/>
    </source>
</evidence>
<proteinExistence type="inferred from homology"/>
<dbReference type="NCBIfam" id="TIGR01352">
    <property type="entry name" value="tonB_Cterm"/>
    <property type="match status" value="1"/>
</dbReference>
<keyword evidence="7" id="KW-0653">Protein transport</keyword>
<evidence type="ECO:0000256" key="7">
    <source>
        <dbReference type="ARBA" id="ARBA00022927"/>
    </source>
</evidence>
<dbReference type="Proteomes" id="UP001500454">
    <property type="component" value="Unassembled WGS sequence"/>
</dbReference>
<keyword evidence="13" id="KW-1185">Reference proteome</keyword>
<dbReference type="InterPro" id="IPR011652">
    <property type="entry name" value="MORN_2"/>
</dbReference>
<keyword evidence="5" id="KW-0997">Cell inner membrane</keyword>
<protein>
    <recommendedName>
        <fullName evidence="11">TonB C-terminal domain-containing protein</fullName>
    </recommendedName>
</protein>
<dbReference type="Pfam" id="PF07661">
    <property type="entry name" value="MORN_2"/>
    <property type="match status" value="3"/>
</dbReference>
<evidence type="ECO:0000313" key="12">
    <source>
        <dbReference type="EMBL" id="GAA4375987.1"/>
    </source>
</evidence>
<evidence type="ECO:0000256" key="2">
    <source>
        <dbReference type="ARBA" id="ARBA00006555"/>
    </source>
</evidence>
<dbReference type="InterPro" id="IPR051045">
    <property type="entry name" value="TonB-dependent_transducer"/>
</dbReference>
<dbReference type="Gene3D" id="3.30.1150.10">
    <property type="match status" value="1"/>
</dbReference>
<dbReference type="PANTHER" id="PTHR33446:SF2">
    <property type="entry name" value="PROTEIN TONB"/>
    <property type="match status" value="1"/>
</dbReference>
<dbReference type="Pfam" id="PF03544">
    <property type="entry name" value="TonB_C"/>
    <property type="match status" value="1"/>
</dbReference>
<dbReference type="Gene3D" id="2.20.110.10">
    <property type="entry name" value="Histone H3 K4-specific methyltransferase SET7/9 N-terminal domain"/>
    <property type="match status" value="2"/>
</dbReference>
<evidence type="ECO:0000259" key="11">
    <source>
        <dbReference type="PROSITE" id="PS52015"/>
    </source>
</evidence>
<comment type="caution">
    <text evidence="12">The sequence shown here is derived from an EMBL/GenBank/DDBJ whole genome shotgun (WGS) entry which is preliminary data.</text>
</comment>
<dbReference type="EMBL" id="BAABHA010000002">
    <property type="protein sequence ID" value="GAA4375987.1"/>
    <property type="molecule type" value="Genomic_DNA"/>
</dbReference>
<feature type="signal peptide" evidence="10">
    <location>
        <begin position="1"/>
        <end position="29"/>
    </location>
</feature>
<dbReference type="SUPFAM" id="SSF74653">
    <property type="entry name" value="TolA/TonB C-terminal domain"/>
    <property type="match status" value="1"/>
</dbReference>
<evidence type="ECO:0000256" key="9">
    <source>
        <dbReference type="ARBA" id="ARBA00023136"/>
    </source>
</evidence>
<evidence type="ECO:0000256" key="8">
    <source>
        <dbReference type="ARBA" id="ARBA00022989"/>
    </source>
</evidence>
<accession>A0ABP8IVW9</accession>
<sequence length="324" mass="36241">MPVTNCRLFTAMKSLLVALLLAGAFSGVAQSLPAVYLNERGEETVPDSASHYRVVERRPESGGLLPMREYAMNGTLLLRGFLTPDEPPTRAGQFTWYHPNGVKASQTYFRNDEVNGLFVAWYDDGKVRERGEYDNGQRNGRWLSVHRNGQKRSEGQYVGSRPLGDWRFYYDSGQLAAVESIERGLPTALTFYNENGALQAGPLLRRVPPAFPGGEIALLEYLNMHTEYPKDARRKGITGKVYISYTVGEDGRVGQVRVVRGLSADVDNEALRVVRSLPRFKPGREYNVPTAFTYTVPIHFAPDFRLFGGHKPAPTPPIEARASW</sequence>
<keyword evidence="6" id="KW-0812">Transmembrane</keyword>
<gene>
    <name evidence="12" type="ORF">GCM10023186_09360</name>
</gene>